<keyword evidence="3" id="KW-0547">Nucleotide-binding</keyword>
<dbReference type="Pfam" id="PF03109">
    <property type="entry name" value="ABC1"/>
    <property type="match status" value="1"/>
</dbReference>
<dbReference type="SUPFAM" id="SSF56112">
    <property type="entry name" value="Protein kinase-like (PK-like)"/>
    <property type="match status" value="1"/>
</dbReference>
<comment type="similarity">
    <text evidence="1">Belongs to the protein kinase superfamily. ADCK protein kinase family.</text>
</comment>
<dbReference type="EMBL" id="BAAAME010000002">
    <property type="protein sequence ID" value="GAA1724698.1"/>
    <property type="molecule type" value="Genomic_DNA"/>
</dbReference>
<evidence type="ECO:0000256" key="3">
    <source>
        <dbReference type="ARBA" id="ARBA00022741"/>
    </source>
</evidence>
<name>A0ABN2JFJ9_9ACTN</name>
<reference evidence="6 7" key="1">
    <citation type="journal article" date="2019" name="Int. J. Syst. Evol. Microbiol.">
        <title>The Global Catalogue of Microorganisms (GCM) 10K type strain sequencing project: providing services to taxonomists for standard genome sequencing and annotation.</title>
        <authorList>
            <consortium name="The Broad Institute Genomics Platform"/>
            <consortium name="The Broad Institute Genome Sequencing Center for Infectious Disease"/>
            <person name="Wu L."/>
            <person name="Ma J."/>
        </authorList>
    </citation>
    <scope>NUCLEOTIDE SEQUENCE [LARGE SCALE GENOMIC DNA]</scope>
    <source>
        <strain evidence="6 7">JCM 13518</strain>
    </source>
</reference>
<sequence length="447" mass="48307">MGSDKERKVMPSSAFGRTARLAALPVGFAGRATLGVGKRMVGRPAQVVLTDVQRRTAEQIFSVLGQLKGGAMKFGQAMSVFEAALPDELAGPYREALTKLQDAAPAMPAATVHGVLATELGDFWRDSFREFDDAPVAAASIGQVHRAVWEDGREVAVKIQYPGAARALRADLRQIARLSRLFSVLAPGLDVKPLVAELQARVEEELDYSLEAASQEVFAAAYDGDPVYVVPKVVTHTERVLVTEWLESTGSLAAVIASGTQEERDERGEQFVRFLIGSPRRCGLLHADPHPGNFRTLADGRLGVVDFGAVARLDGGFPPVIGGLLRKAVEGDAEAVTEGLRTEGFIRPGVKIEPEVLSAYVAPFFEPATVEAFGFSREWLREQLARVTSPGAEGMGTAMKVNLPPEYLLIHRVWTGAIGVLSQLEATAHFRQILLDELPGFADDRQD</sequence>
<dbReference type="InterPro" id="IPR004147">
    <property type="entry name" value="ABC1_dom"/>
</dbReference>
<dbReference type="RefSeq" id="WP_344196770.1">
    <property type="nucleotide sequence ID" value="NZ_BAAAME010000002.1"/>
</dbReference>
<dbReference type="InterPro" id="IPR051409">
    <property type="entry name" value="Atypical_kinase_ADCK"/>
</dbReference>
<keyword evidence="2" id="KW-0808">Transferase</keyword>
<protein>
    <submittedName>
        <fullName evidence="6">AarF/ABC1/UbiB kinase family protein</fullName>
    </submittedName>
</protein>
<dbReference type="PANTHER" id="PTHR43851:SF3">
    <property type="entry name" value="COENZYME Q8"/>
    <property type="match status" value="1"/>
</dbReference>
<evidence type="ECO:0000256" key="4">
    <source>
        <dbReference type="ARBA" id="ARBA00022840"/>
    </source>
</evidence>
<dbReference type="InterPro" id="IPR000719">
    <property type="entry name" value="Prot_kinase_dom"/>
</dbReference>
<feature type="domain" description="Protein kinase" evidence="5">
    <location>
        <begin position="130"/>
        <end position="447"/>
    </location>
</feature>
<evidence type="ECO:0000313" key="7">
    <source>
        <dbReference type="Proteomes" id="UP001501057"/>
    </source>
</evidence>
<dbReference type="CDD" id="cd13970">
    <property type="entry name" value="ABC1_ADCK3"/>
    <property type="match status" value="1"/>
</dbReference>
<dbReference type="InterPro" id="IPR011009">
    <property type="entry name" value="Kinase-like_dom_sf"/>
</dbReference>
<evidence type="ECO:0000313" key="6">
    <source>
        <dbReference type="EMBL" id="GAA1724698.1"/>
    </source>
</evidence>
<comment type="caution">
    <text evidence="6">The sequence shown here is derived from an EMBL/GenBank/DDBJ whole genome shotgun (WGS) entry which is preliminary data.</text>
</comment>
<organism evidence="6 7">
    <name type="scientific">Aeromicrobium alkaliterrae</name>
    <dbReference type="NCBI Taxonomy" id="302168"/>
    <lineage>
        <taxon>Bacteria</taxon>
        <taxon>Bacillati</taxon>
        <taxon>Actinomycetota</taxon>
        <taxon>Actinomycetes</taxon>
        <taxon>Propionibacteriales</taxon>
        <taxon>Nocardioidaceae</taxon>
        <taxon>Aeromicrobium</taxon>
    </lineage>
</organism>
<dbReference type="GO" id="GO:0016301">
    <property type="term" value="F:kinase activity"/>
    <property type="evidence" value="ECO:0007669"/>
    <property type="project" value="UniProtKB-KW"/>
</dbReference>
<keyword evidence="4" id="KW-0067">ATP-binding</keyword>
<keyword evidence="6" id="KW-0418">Kinase</keyword>
<keyword evidence="7" id="KW-1185">Reference proteome</keyword>
<dbReference type="PANTHER" id="PTHR43851">
    <property type="match status" value="1"/>
</dbReference>
<accession>A0ABN2JFJ9</accession>
<evidence type="ECO:0000256" key="1">
    <source>
        <dbReference type="ARBA" id="ARBA00009670"/>
    </source>
</evidence>
<gene>
    <name evidence="6" type="ORF">GCM10009710_01870</name>
</gene>
<evidence type="ECO:0000259" key="5">
    <source>
        <dbReference type="PROSITE" id="PS50011"/>
    </source>
</evidence>
<dbReference type="InterPro" id="IPR034646">
    <property type="entry name" value="ADCK3_dom"/>
</dbReference>
<proteinExistence type="inferred from homology"/>
<dbReference type="PROSITE" id="PS50011">
    <property type="entry name" value="PROTEIN_KINASE_DOM"/>
    <property type="match status" value="1"/>
</dbReference>
<evidence type="ECO:0000256" key="2">
    <source>
        <dbReference type="ARBA" id="ARBA00022679"/>
    </source>
</evidence>
<dbReference type="Proteomes" id="UP001501057">
    <property type="component" value="Unassembled WGS sequence"/>
</dbReference>